<reference evidence="1 2" key="1">
    <citation type="submission" date="2022-12" db="EMBL/GenBank/DDBJ databases">
        <title>HUAS 2-6.</title>
        <authorList>
            <person name="Mo P."/>
        </authorList>
    </citation>
    <scope>NUCLEOTIDE SEQUENCE [LARGE SCALE GENOMIC DNA]</scope>
    <source>
        <strain evidence="1 2">HUAS 2-6</strain>
        <plasmid evidence="1 2">punmamed1</plasmid>
    </source>
</reference>
<dbReference type="Proteomes" id="UP001212326">
    <property type="component" value="Plasmid punmamed1"/>
</dbReference>
<keyword evidence="2" id="KW-1185">Reference proteome</keyword>
<dbReference type="EMBL" id="CP115301">
    <property type="protein sequence ID" value="WBO69730.1"/>
    <property type="molecule type" value="Genomic_DNA"/>
</dbReference>
<keyword evidence="1" id="KW-0614">Plasmid</keyword>
<evidence type="ECO:0000313" key="1">
    <source>
        <dbReference type="EMBL" id="WBO69730.1"/>
    </source>
</evidence>
<dbReference type="RefSeq" id="WP_270086898.1">
    <property type="nucleotide sequence ID" value="NZ_CP115301.1"/>
</dbReference>
<proteinExistence type="predicted"/>
<evidence type="ECO:0008006" key="3">
    <source>
        <dbReference type="Google" id="ProtNLM"/>
    </source>
</evidence>
<sequence>MTGTGGIKTCSGGPVACTSEVDLELYNDFSNQWMTIGTARQSKCAPPLRSSTAAATCEHHSGDPTHAFRTTTYGTLVSSGGSAGGGTANSPVLYLACV</sequence>
<protein>
    <recommendedName>
        <fullName evidence="3">Ricin B lectin domain-containing protein</fullName>
    </recommendedName>
</protein>
<accession>A0ABY7PJ07</accession>
<organism evidence="1 2">
    <name type="scientific">Streptomyces camelliae</name>
    <dbReference type="NCBI Taxonomy" id="3004093"/>
    <lineage>
        <taxon>Bacteria</taxon>
        <taxon>Bacillati</taxon>
        <taxon>Actinomycetota</taxon>
        <taxon>Actinomycetes</taxon>
        <taxon>Kitasatosporales</taxon>
        <taxon>Streptomycetaceae</taxon>
        <taxon>Streptomyces</taxon>
    </lineage>
</organism>
<gene>
    <name evidence="1" type="ORF">O1G22_44150</name>
</gene>
<geneLocation type="plasmid" evidence="1 2">
    <name>punmamed1</name>
</geneLocation>
<name>A0ABY7PJ07_9ACTN</name>
<evidence type="ECO:0000313" key="2">
    <source>
        <dbReference type="Proteomes" id="UP001212326"/>
    </source>
</evidence>